<evidence type="ECO:0000313" key="2">
    <source>
        <dbReference type="Proteomes" id="UP001302059"/>
    </source>
</evidence>
<evidence type="ECO:0000313" key="1">
    <source>
        <dbReference type="EMBL" id="MDL2345931.1"/>
    </source>
</evidence>
<accession>A0ABT7JLK1</accession>
<sequence>MRGPGRGLLLALALLGGVLGGGTGAEPVVEGRTLREEDGATLRWTRTFPEALGDLSVPATLGGTVYLGVGPVVYAFGSRGQTLARYDLPAPVSSLDSSGGTLRASVRGEGYEERFTLTPVQGGGGVQERVVLAPDPWVTGWLRRAAALPAEEALGQAVAQDPLNPFLALREARAA</sequence>
<dbReference type="SUPFAM" id="SSF50998">
    <property type="entry name" value="Quinoprotein alcohol dehydrogenase-like"/>
    <property type="match status" value="1"/>
</dbReference>
<keyword evidence="2" id="KW-1185">Reference proteome</keyword>
<protein>
    <submittedName>
        <fullName evidence="1">Uncharacterized protein</fullName>
    </submittedName>
</protein>
<proteinExistence type="predicted"/>
<dbReference type="EMBL" id="JASNGB010000391">
    <property type="protein sequence ID" value="MDL2345931.1"/>
    <property type="molecule type" value="Genomic_DNA"/>
</dbReference>
<organism evidence="1 2">
    <name type="scientific">Deinococcus rhizophilus</name>
    <dbReference type="NCBI Taxonomy" id="3049544"/>
    <lineage>
        <taxon>Bacteria</taxon>
        <taxon>Thermotogati</taxon>
        <taxon>Deinococcota</taxon>
        <taxon>Deinococci</taxon>
        <taxon>Deinococcales</taxon>
        <taxon>Deinococcaceae</taxon>
        <taxon>Deinococcus</taxon>
    </lineage>
</organism>
<gene>
    <name evidence="1" type="ORF">QOL99_17520</name>
</gene>
<dbReference type="Proteomes" id="UP001302059">
    <property type="component" value="Unassembled WGS sequence"/>
</dbReference>
<feature type="non-terminal residue" evidence="1">
    <location>
        <position position="175"/>
    </location>
</feature>
<name>A0ABT7JLK1_9DEIO</name>
<dbReference type="InterPro" id="IPR011047">
    <property type="entry name" value="Quinoprotein_ADH-like_sf"/>
</dbReference>
<reference evidence="1 2" key="1">
    <citation type="submission" date="2023-05" db="EMBL/GenBank/DDBJ databases">
        <authorList>
            <person name="Gao F."/>
        </authorList>
    </citation>
    <scope>NUCLEOTIDE SEQUENCE [LARGE SCALE GENOMIC DNA]</scope>
    <source>
        <strain evidence="1 2">MIMF12</strain>
    </source>
</reference>
<comment type="caution">
    <text evidence="1">The sequence shown here is derived from an EMBL/GenBank/DDBJ whole genome shotgun (WGS) entry which is preliminary data.</text>
</comment>